<feature type="signal peptide" evidence="11">
    <location>
        <begin position="1"/>
        <end position="31"/>
    </location>
</feature>
<comment type="subcellular location">
    <subcellularLocation>
        <location evidence="1">Membrane</location>
        <topology evidence="1">Multi-pass membrane protein</topology>
    </subcellularLocation>
</comment>
<dbReference type="FunFam" id="3.40.50.2300:FF:000056">
    <property type="entry name" value="Gamma-aminobutyric acid type B receptor subunit 1"/>
    <property type="match status" value="1"/>
</dbReference>
<feature type="non-terminal residue" evidence="13">
    <location>
        <position position="852"/>
    </location>
</feature>
<dbReference type="CDD" id="cd06366">
    <property type="entry name" value="PBP1_GABAb_receptor"/>
    <property type="match status" value="1"/>
</dbReference>
<keyword evidence="6" id="KW-0675">Receptor</keyword>
<feature type="transmembrane region" description="Helical" evidence="10">
    <location>
        <begin position="544"/>
        <end position="560"/>
    </location>
</feature>
<evidence type="ECO:0000256" key="8">
    <source>
        <dbReference type="ARBA" id="ARBA00023224"/>
    </source>
</evidence>
<feature type="transmembrane region" description="Helical" evidence="10">
    <location>
        <begin position="572"/>
        <end position="596"/>
    </location>
</feature>
<name>A0A7R9L7R8_9ACAR</name>
<dbReference type="InterPro" id="IPR028082">
    <property type="entry name" value="Peripla_BP_I"/>
</dbReference>
<keyword evidence="9" id="KW-0175">Coiled coil</keyword>
<keyword evidence="14" id="KW-1185">Reference proteome</keyword>
<proteinExistence type="predicted"/>
<dbReference type="EMBL" id="OC871739">
    <property type="protein sequence ID" value="CAD7635558.1"/>
    <property type="molecule type" value="Genomic_DNA"/>
</dbReference>
<keyword evidence="8" id="KW-0807">Transducer</keyword>
<dbReference type="PRINTS" id="PR01177">
    <property type="entry name" value="GABAB1RECPTR"/>
</dbReference>
<feature type="coiled-coil region" evidence="9">
    <location>
        <begin position="803"/>
        <end position="851"/>
    </location>
</feature>
<organism evidence="13">
    <name type="scientific">Medioppia subpectinata</name>
    <dbReference type="NCBI Taxonomy" id="1979941"/>
    <lineage>
        <taxon>Eukaryota</taxon>
        <taxon>Metazoa</taxon>
        <taxon>Ecdysozoa</taxon>
        <taxon>Arthropoda</taxon>
        <taxon>Chelicerata</taxon>
        <taxon>Arachnida</taxon>
        <taxon>Acari</taxon>
        <taxon>Acariformes</taxon>
        <taxon>Sarcoptiformes</taxon>
        <taxon>Oribatida</taxon>
        <taxon>Brachypylina</taxon>
        <taxon>Oppioidea</taxon>
        <taxon>Oppiidae</taxon>
        <taxon>Medioppia</taxon>
    </lineage>
</organism>
<evidence type="ECO:0000256" key="4">
    <source>
        <dbReference type="ARBA" id="ARBA00023040"/>
    </source>
</evidence>
<keyword evidence="7" id="KW-0325">Glycoprotein</keyword>
<gene>
    <name evidence="13" type="ORF">OSB1V03_LOCUS15949</name>
</gene>
<sequence>MYKITMHLKMFPLNLVTILILLLSLLRLSHETIDEYSVESPVVNSYEDMNMISAKNIQNTAQTLPTVPLKKIHIGGLFPMNGSTGWVGGQGCLPAAQMALQDVNKDPNILSGFELDLKWNNSECDPGLAATILYDLIYRPPKKTLILGGCSIVCTGIAETAKMYNLIVVGYGSSSPALSNRQRFPTFFRTHPSATIHNPTRIKLFKKFRWSRISIILEAEELFVTTGKDLETRCKEADIEILTRVSFLDDPTEAVKSLVRQGARIIIGMFYSANARKVMCEAYKAGLYGKQYVWFLIGWYESNWFHPVSGINCTLDEMHKVVEGHFTTEALMLNQGYQHTIAGMTAQDWLTRYEKELTKYKQYFPEGSNKPQEGFQEAPLAYDAIWAIAYALNKSIEILSKKGLSLDSFDYESPQITNVIKSELQKVQFLGVSGYVAFNDIGDRISWTLVEQMIAGTYKQLGFYDTITDNLTWNDGEKWVIPGRPPKDRTEVVRSLQTVNNALFISLSVISAIGVLLAVSLICFNYKFNSYRYIQMSNPASNNLMLFGCVLCFISVVLFGLDGQDVGGLHNFIIVCNARAFCLSIGFSLFFGAMFAKIWYCHLLHTQSKRKKINNNHIYIMILTFCSIDLIILSIWYFKDPIKLNVKTFPLLNPDINIDEDIKIQPCIEHCEANFIWYGILFGYKGLLLLFGLFLSYETRSVKLKQLNDSRLVGMSIYNVVVSIILIHILLDLCFIRPVSQVIEDQVNAHFAFIALAIIFCCFLTMALVFVPKVVELVRRRGGPNAGLNGSGINGTFHETMTSREEEERFNRITLENQELKEKIFEKERQIEEIKTKIELLAKEQQELRKSE</sequence>
<evidence type="ECO:0000256" key="7">
    <source>
        <dbReference type="ARBA" id="ARBA00023180"/>
    </source>
</evidence>
<evidence type="ECO:0000256" key="6">
    <source>
        <dbReference type="ARBA" id="ARBA00023170"/>
    </source>
</evidence>
<keyword evidence="11" id="KW-0732">Signal</keyword>
<dbReference type="SUPFAM" id="SSF53822">
    <property type="entry name" value="Periplasmic binding protein-like I"/>
    <property type="match status" value="1"/>
</dbReference>
<dbReference type="Pfam" id="PF00003">
    <property type="entry name" value="7tm_3"/>
    <property type="match status" value="1"/>
</dbReference>
<evidence type="ECO:0000313" key="14">
    <source>
        <dbReference type="Proteomes" id="UP000759131"/>
    </source>
</evidence>
<dbReference type="PRINTS" id="PR01176">
    <property type="entry name" value="GABABRECEPTR"/>
</dbReference>
<evidence type="ECO:0000256" key="5">
    <source>
        <dbReference type="ARBA" id="ARBA00023136"/>
    </source>
</evidence>
<feature type="transmembrane region" description="Helical" evidence="10">
    <location>
        <begin position="502"/>
        <end position="524"/>
    </location>
</feature>
<evidence type="ECO:0000256" key="3">
    <source>
        <dbReference type="ARBA" id="ARBA00022989"/>
    </source>
</evidence>
<dbReference type="OrthoDB" id="17569at2759"/>
<evidence type="ECO:0000259" key="12">
    <source>
        <dbReference type="PROSITE" id="PS50259"/>
    </source>
</evidence>
<dbReference type="GO" id="GO:0004965">
    <property type="term" value="F:G protein-coupled GABA receptor activity"/>
    <property type="evidence" value="ECO:0007669"/>
    <property type="project" value="InterPro"/>
</dbReference>
<dbReference type="EMBL" id="CAJPIZ010017164">
    <property type="protein sequence ID" value="CAG2115988.1"/>
    <property type="molecule type" value="Genomic_DNA"/>
</dbReference>
<dbReference type="GO" id="GO:0038039">
    <property type="term" value="C:G protein-coupled receptor heterodimeric complex"/>
    <property type="evidence" value="ECO:0007669"/>
    <property type="project" value="TreeGrafter"/>
</dbReference>
<evidence type="ECO:0000256" key="10">
    <source>
        <dbReference type="SAM" id="Phobius"/>
    </source>
</evidence>
<feature type="transmembrane region" description="Helical" evidence="10">
    <location>
        <begin position="717"/>
        <end position="739"/>
    </location>
</feature>
<evidence type="ECO:0000256" key="9">
    <source>
        <dbReference type="SAM" id="Coils"/>
    </source>
</evidence>
<keyword evidence="2 10" id="KW-0812">Transmembrane</keyword>
<dbReference type="PANTHER" id="PTHR10519:SF77">
    <property type="entry name" value="GAMMA-AMINOBUTYRIC ACID TYPE B RECEPTOR SUBUNIT 1"/>
    <property type="match status" value="1"/>
</dbReference>
<dbReference type="Gene3D" id="3.40.50.2300">
    <property type="match status" value="2"/>
</dbReference>
<reference evidence="13" key="1">
    <citation type="submission" date="2020-11" db="EMBL/GenBank/DDBJ databases">
        <authorList>
            <person name="Tran Van P."/>
        </authorList>
    </citation>
    <scope>NUCLEOTIDE SEQUENCE</scope>
</reference>
<keyword evidence="4" id="KW-0297">G-protein coupled receptor</keyword>
<feature type="chain" id="PRO_5035591919" description="G-protein coupled receptors family 3 profile domain-containing protein" evidence="11">
    <location>
        <begin position="32"/>
        <end position="852"/>
    </location>
</feature>
<dbReference type="InterPro" id="IPR002455">
    <property type="entry name" value="GPCR3_GABA-B"/>
</dbReference>
<keyword evidence="3 10" id="KW-1133">Transmembrane helix</keyword>
<dbReference type="Proteomes" id="UP000759131">
    <property type="component" value="Unassembled WGS sequence"/>
</dbReference>
<evidence type="ECO:0000256" key="2">
    <source>
        <dbReference type="ARBA" id="ARBA00022692"/>
    </source>
</evidence>
<dbReference type="PROSITE" id="PS50259">
    <property type="entry name" value="G_PROTEIN_RECEP_F3_4"/>
    <property type="match status" value="1"/>
</dbReference>
<dbReference type="AlphaFoldDB" id="A0A7R9L7R8"/>
<feature type="transmembrane region" description="Helical" evidence="10">
    <location>
        <begin position="751"/>
        <end position="771"/>
    </location>
</feature>
<feature type="domain" description="G-protein coupled receptors family 3 profile" evidence="12">
    <location>
        <begin position="575"/>
        <end position="780"/>
    </location>
</feature>
<accession>A0A7R9L7R8</accession>
<protein>
    <recommendedName>
        <fullName evidence="12">G-protein coupled receptors family 3 profile domain-containing protein</fullName>
    </recommendedName>
</protein>
<dbReference type="Pfam" id="PF01094">
    <property type="entry name" value="ANF_receptor"/>
    <property type="match status" value="1"/>
</dbReference>
<evidence type="ECO:0000256" key="11">
    <source>
        <dbReference type="SAM" id="SignalP"/>
    </source>
</evidence>
<keyword evidence="5 10" id="KW-0472">Membrane</keyword>
<feature type="transmembrane region" description="Helical" evidence="10">
    <location>
        <begin position="617"/>
        <end position="638"/>
    </location>
</feature>
<dbReference type="GO" id="GO:0007214">
    <property type="term" value="P:gamma-aminobutyric acid signaling pathway"/>
    <property type="evidence" value="ECO:0007669"/>
    <property type="project" value="TreeGrafter"/>
</dbReference>
<feature type="transmembrane region" description="Helical" evidence="10">
    <location>
        <begin position="675"/>
        <end position="697"/>
    </location>
</feature>
<dbReference type="InterPro" id="IPR017978">
    <property type="entry name" value="GPCR_3_C"/>
</dbReference>
<dbReference type="InterPro" id="IPR001828">
    <property type="entry name" value="ANF_lig-bd_rcpt"/>
</dbReference>
<evidence type="ECO:0000256" key="1">
    <source>
        <dbReference type="ARBA" id="ARBA00004141"/>
    </source>
</evidence>
<dbReference type="PANTHER" id="PTHR10519">
    <property type="entry name" value="GABA-B RECEPTOR"/>
    <property type="match status" value="1"/>
</dbReference>
<evidence type="ECO:0000313" key="13">
    <source>
        <dbReference type="EMBL" id="CAD7635558.1"/>
    </source>
</evidence>